<evidence type="ECO:0000256" key="6">
    <source>
        <dbReference type="ARBA" id="ARBA00022969"/>
    </source>
</evidence>
<keyword evidence="3" id="KW-0309">Germination</keyword>
<dbReference type="GO" id="GO:0016787">
    <property type="term" value="F:hydrolase activity"/>
    <property type="evidence" value="ECO:0007669"/>
    <property type="project" value="UniProtKB-KW"/>
</dbReference>
<dbReference type="InterPro" id="IPR011105">
    <property type="entry name" value="Cell_wall_hydrolase_SleB"/>
</dbReference>
<dbReference type="InterPro" id="IPR036366">
    <property type="entry name" value="PGBDSf"/>
</dbReference>
<dbReference type="InterPro" id="IPR002477">
    <property type="entry name" value="Peptidoglycan-bd-like"/>
</dbReference>
<gene>
    <name evidence="12" type="primary">sleB</name>
    <name evidence="12" type="ORF">L7E55_04325</name>
</gene>
<evidence type="ECO:0000313" key="13">
    <source>
        <dbReference type="Proteomes" id="UP001154312"/>
    </source>
</evidence>
<dbReference type="SUPFAM" id="SSF47090">
    <property type="entry name" value="PGBD-like"/>
    <property type="match status" value="1"/>
</dbReference>
<dbReference type="RefSeq" id="WP_277442819.1">
    <property type="nucleotide sequence ID" value="NZ_JAKOAV010000005.1"/>
</dbReference>
<dbReference type="Pfam" id="PF07486">
    <property type="entry name" value="Hydrolase_2"/>
    <property type="match status" value="1"/>
</dbReference>
<feature type="signal peptide" evidence="9">
    <location>
        <begin position="1"/>
        <end position="31"/>
    </location>
</feature>
<reference evidence="12" key="1">
    <citation type="submission" date="2022-02" db="EMBL/GenBank/DDBJ databases">
        <authorList>
            <person name="Leng L."/>
        </authorList>
    </citation>
    <scope>NUCLEOTIDE SEQUENCE</scope>
    <source>
        <strain evidence="12">JI</strain>
    </source>
</reference>
<dbReference type="Pfam" id="PF01471">
    <property type="entry name" value="PG_binding_1"/>
    <property type="match status" value="1"/>
</dbReference>
<dbReference type="GO" id="GO:0030435">
    <property type="term" value="P:sporulation resulting in formation of a cellular spore"/>
    <property type="evidence" value="ECO:0007669"/>
    <property type="project" value="UniProtKB-KW"/>
</dbReference>
<dbReference type="Gene3D" id="1.10.101.10">
    <property type="entry name" value="PGBD-like superfamily/PGBD"/>
    <property type="match status" value="1"/>
</dbReference>
<keyword evidence="5" id="KW-0378">Hydrolase</keyword>
<dbReference type="Gene3D" id="1.10.10.2520">
    <property type="entry name" value="Cell wall hydrolase SleB, domain 1"/>
    <property type="match status" value="1"/>
</dbReference>
<organism evidence="12 13">
    <name type="scientific">Pelotomaculum isophthalicicum JI</name>
    <dbReference type="NCBI Taxonomy" id="947010"/>
    <lineage>
        <taxon>Bacteria</taxon>
        <taxon>Bacillati</taxon>
        <taxon>Bacillota</taxon>
        <taxon>Clostridia</taxon>
        <taxon>Eubacteriales</taxon>
        <taxon>Desulfotomaculaceae</taxon>
        <taxon>Pelotomaculum</taxon>
    </lineage>
</organism>
<sequence length="231" mass="24724">MSSKKKLLIYAACLLALTIGLFSLHGRQAAAQNPTLYWGSAGDDVISVQQRLNQWGYYNGSLDGFYGNDTFRAVSNFQQSNGIPPDGIVGQATWDALGLSVPNEAPAVSRGAATDRGDVTLLARVIEGEAADEPLVGKVAVGAVILNRTKSASFPHSISGVIFQPEAFESIENGQAYRPLSEESLQAAQMAMSGYDPSGGSLFFWNPAKSVSPWIWSRNIVTQIGNHVFAQ</sequence>
<evidence type="ECO:0000256" key="9">
    <source>
        <dbReference type="SAM" id="SignalP"/>
    </source>
</evidence>
<dbReference type="GO" id="GO:0009847">
    <property type="term" value="P:spore germination"/>
    <property type="evidence" value="ECO:0007669"/>
    <property type="project" value="UniProtKB-UniRule"/>
</dbReference>
<dbReference type="Gene3D" id="6.20.240.60">
    <property type="match status" value="1"/>
</dbReference>
<dbReference type="InterPro" id="IPR036365">
    <property type="entry name" value="PGBD-like_sf"/>
</dbReference>
<dbReference type="InterPro" id="IPR042047">
    <property type="entry name" value="SleB_dom1"/>
</dbReference>
<evidence type="ECO:0000259" key="11">
    <source>
        <dbReference type="Pfam" id="PF07486"/>
    </source>
</evidence>
<dbReference type="GO" id="GO:0071555">
    <property type="term" value="P:cell wall organization"/>
    <property type="evidence" value="ECO:0007669"/>
    <property type="project" value="UniProtKB-KW"/>
</dbReference>
<accession>A0A9X4H5G0</accession>
<protein>
    <recommendedName>
        <fullName evidence="2 8">Spore cortex-lytic enzyme</fullName>
    </recommendedName>
</protein>
<evidence type="ECO:0000313" key="12">
    <source>
        <dbReference type="EMBL" id="MDF9407589.1"/>
    </source>
</evidence>
<dbReference type="NCBIfam" id="TIGR02869">
    <property type="entry name" value="spore_SleB"/>
    <property type="match status" value="1"/>
</dbReference>
<name>A0A9X4H5G0_9FIRM</name>
<evidence type="ECO:0000256" key="4">
    <source>
        <dbReference type="ARBA" id="ARBA00022729"/>
    </source>
</evidence>
<dbReference type="AlphaFoldDB" id="A0A9X4H5G0"/>
<dbReference type="EMBL" id="JAKOAV010000005">
    <property type="protein sequence ID" value="MDF9407589.1"/>
    <property type="molecule type" value="Genomic_DNA"/>
</dbReference>
<proteinExistence type="inferred from homology"/>
<comment type="caution">
    <text evidence="12">The sequence shown here is derived from an EMBL/GenBank/DDBJ whole genome shotgun (WGS) entry which is preliminary data.</text>
</comment>
<feature type="domain" description="Peptidoglycan binding-like" evidence="10">
    <location>
        <begin position="42"/>
        <end position="97"/>
    </location>
</feature>
<evidence type="ECO:0000256" key="5">
    <source>
        <dbReference type="ARBA" id="ARBA00022801"/>
    </source>
</evidence>
<evidence type="ECO:0000259" key="10">
    <source>
        <dbReference type="Pfam" id="PF01471"/>
    </source>
</evidence>
<evidence type="ECO:0000256" key="7">
    <source>
        <dbReference type="ARBA" id="ARBA00023316"/>
    </source>
</evidence>
<feature type="chain" id="PRO_5040719306" description="Spore cortex-lytic enzyme" evidence="9">
    <location>
        <begin position="32"/>
        <end position="231"/>
    </location>
</feature>
<keyword evidence="7" id="KW-0961">Cell wall biogenesis/degradation</keyword>
<keyword evidence="13" id="KW-1185">Reference proteome</keyword>
<comment type="similarity">
    <text evidence="1">Belongs to the SleB family.</text>
</comment>
<evidence type="ECO:0000256" key="8">
    <source>
        <dbReference type="NCBIfam" id="TIGR02869"/>
    </source>
</evidence>
<feature type="domain" description="Cell wall hydrolase SleB" evidence="11">
    <location>
        <begin position="133"/>
        <end position="230"/>
    </location>
</feature>
<dbReference type="InterPro" id="IPR014224">
    <property type="entry name" value="Spore_cortex_SleB"/>
</dbReference>
<dbReference type="Proteomes" id="UP001154312">
    <property type="component" value="Unassembled WGS sequence"/>
</dbReference>
<evidence type="ECO:0000256" key="3">
    <source>
        <dbReference type="ARBA" id="ARBA00022544"/>
    </source>
</evidence>
<evidence type="ECO:0000256" key="1">
    <source>
        <dbReference type="ARBA" id="ARBA00007010"/>
    </source>
</evidence>
<keyword evidence="6" id="KW-0749">Sporulation</keyword>
<evidence type="ECO:0000256" key="2">
    <source>
        <dbReference type="ARBA" id="ARBA00018364"/>
    </source>
</evidence>
<keyword evidence="4 9" id="KW-0732">Signal</keyword>